<accession>A0A0A3INL0</accession>
<dbReference type="Pfam" id="PF10386">
    <property type="entry name" value="DUF2441"/>
    <property type="match status" value="1"/>
</dbReference>
<name>A0A0A3INL0_9BACI</name>
<sequence>MGLLRIGIKSRIRYIDYIFYELTQKFNYYLDKKHLIRVYEDELFYKMSKEGLLESNFRRAFSLYDMVFEGDGNLLPKDNGASFARKIDQAREYW</sequence>
<dbReference type="Gene3D" id="1.10.3800.10">
    <property type="entry name" value="ADP-ribosylation domain"/>
    <property type="match status" value="1"/>
</dbReference>
<dbReference type="AlphaFoldDB" id="A0A0A3INL0"/>
<proteinExistence type="predicted"/>
<protein>
    <submittedName>
        <fullName evidence="1">Uncharacterized protein</fullName>
    </submittedName>
</protein>
<dbReference type="STRING" id="1220589.CD32_12550"/>
<organism evidence="1 2">
    <name type="scientific">Lysinibacillus odysseyi 34hs-1 = NBRC 100172</name>
    <dbReference type="NCBI Taxonomy" id="1220589"/>
    <lineage>
        <taxon>Bacteria</taxon>
        <taxon>Bacillati</taxon>
        <taxon>Bacillota</taxon>
        <taxon>Bacilli</taxon>
        <taxon>Bacillales</taxon>
        <taxon>Bacillaceae</taxon>
        <taxon>Lysinibacillus</taxon>
    </lineage>
</organism>
<keyword evidence="2" id="KW-1185">Reference proteome</keyword>
<evidence type="ECO:0000313" key="2">
    <source>
        <dbReference type="Proteomes" id="UP000030437"/>
    </source>
</evidence>
<reference evidence="1 2" key="1">
    <citation type="submission" date="2014-02" db="EMBL/GenBank/DDBJ databases">
        <title>Draft genome sequence of Lysinibacillus odysseyi NBRC 100172.</title>
        <authorList>
            <person name="Zhang F."/>
            <person name="Wang G."/>
            <person name="Zhang L."/>
        </authorList>
    </citation>
    <scope>NUCLEOTIDE SEQUENCE [LARGE SCALE GENOMIC DNA]</scope>
    <source>
        <strain evidence="1 2">NBRC 100172</strain>
    </source>
</reference>
<evidence type="ECO:0000313" key="1">
    <source>
        <dbReference type="EMBL" id="KGR84413.1"/>
    </source>
</evidence>
<dbReference type="Proteomes" id="UP000030437">
    <property type="component" value="Unassembled WGS sequence"/>
</dbReference>
<dbReference type="InterPro" id="IPR018840">
    <property type="entry name" value="DUF2441"/>
</dbReference>
<gene>
    <name evidence="1" type="ORF">CD32_12550</name>
</gene>
<dbReference type="EMBL" id="JPVP01000056">
    <property type="protein sequence ID" value="KGR84413.1"/>
    <property type="molecule type" value="Genomic_DNA"/>
</dbReference>
<comment type="caution">
    <text evidence="1">The sequence shown here is derived from an EMBL/GenBank/DDBJ whole genome shotgun (WGS) entry which is preliminary data.</text>
</comment>